<evidence type="ECO:0000313" key="3">
    <source>
        <dbReference type="Proteomes" id="UP000235162"/>
    </source>
</evidence>
<dbReference type="InterPro" id="IPR050789">
    <property type="entry name" value="Diverse_Enzym_Activities"/>
</dbReference>
<dbReference type="InterPro" id="IPR012338">
    <property type="entry name" value="Beta-lactam/transpept-like"/>
</dbReference>
<sequence>MTMGTGMTAKLGCSGIHLSGFSDDEILDDLASYSPAAKAISLRRIDATTVEADINGMSVTRARYIPGLGCALELPGMIDRDALAVPVIAATEGPKQAVDTQLQSIVDAVMAEDNVAGLDTRALYVLRDGELVAEAYRDGISAATPLLGWSMAKSVTAMMLARMEALGLAATSSANLFPEWRDDERRDITLLNLLQMSSGLAFEEVYGPGSDATRMLFTVVDASAVPLAQPQEHPPASHFAYSSGTTNLLARYAQLQLGAAPQAAIDFWSTQLAGPLGLAGTTFEMDPSGIFVGSSYLYAPARDWARLGQLMLDDGRLGDQQLLPAGWVARATAPNSSSNDPRYGYQFWLNRGTKEPRWPALEPGAYAMMGNRGQVVMMLPEHNAVVVRLGWSATEYPYSQQLGRIQAAL</sequence>
<keyword evidence="3" id="KW-1185">Reference proteome</keyword>
<name>A0AAP8MG28_9GAMM</name>
<dbReference type="GO" id="GO:0016787">
    <property type="term" value="F:hydrolase activity"/>
    <property type="evidence" value="ECO:0007669"/>
    <property type="project" value="UniProtKB-KW"/>
</dbReference>
<dbReference type="AlphaFoldDB" id="A0AAP8MG28"/>
<dbReference type="Pfam" id="PF00144">
    <property type="entry name" value="Beta-lactamase"/>
    <property type="match status" value="1"/>
</dbReference>
<dbReference type="Proteomes" id="UP000235162">
    <property type="component" value="Unassembled WGS sequence"/>
</dbReference>
<dbReference type="Gene3D" id="3.40.710.10">
    <property type="entry name" value="DD-peptidase/beta-lactamase superfamily"/>
    <property type="match status" value="1"/>
</dbReference>
<proteinExistence type="predicted"/>
<evidence type="ECO:0000313" key="2">
    <source>
        <dbReference type="EMBL" id="PLW87024.1"/>
    </source>
</evidence>
<reference evidence="2 3" key="1">
    <citation type="submission" date="2018-01" db="EMBL/GenBank/DDBJ databases">
        <title>The draft genome sequence of Halioglobus japonicus S1-36.</title>
        <authorList>
            <person name="Du Z.-J."/>
            <person name="Shi M.-J."/>
        </authorList>
    </citation>
    <scope>NUCLEOTIDE SEQUENCE [LARGE SCALE GENOMIC DNA]</scope>
    <source>
        <strain evidence="2 3">S1-36</strain>
    </source>
</reference>
<keyword evidence="2" id="KW-0378">Hydrolase</keyword>
<feature type="domain" description="Beta-lactamase-related" evidence="1">
    <location>
        <begin position="104"/>
        <end position="389"/>
    </location>
</feature>
<protein>
    <submittedName>
        <fullName evidence="2">Serine hydrolase</fullName>
    </submittedName>
</protein>
<dbReference type="InterPro" id="IPR001466">
    <property type="entry name" value="Beta-lactam-related"/>
</dbReference>
<gene>
    <name evidence="2" type="ORF">C0029_11050</name>
</gene>
<dbReference type="EMBL" id="PKUR01000002">
    <property type="protein sequence ID" value="PLW87024.1"/>
    <property type="molecule type" value="Genomic_DNA"/>
</dbReference>
<evidence type="ECO:0000259" key="1">
    <source>
        <dbReference type="Pfam" id="PF00144"/>
    </source>
</evidence>
<dbReference type="PANTHER" id="PTHR43283">
    <property type="entry name" value="BETA-LACTAMASE-RELATED"/>
    <property type="match status" value="1"/>
</dbReference>
<accession>A0AAP8MG28</accession>
<comment type="caution">
    <text evidence="2">The sequence shown here is derived from an EMBL/GenBank/DDBJ whole genome shotgun (WGS) entry which is preliminary data.</text>
</comment>
<dbReference type="SUPFAM" id="SSF56601">
    <property type="entry name" value="beta-lactamase/transpeptidase-like"/>
    <property type="match status" value="1"/>
</dbReference>
<dbReference type="PANTHER" id="PTHR43283:SF7">
    <property type="entry name" value="BETA-LACTAMASE-RELATED DOMAIN-CONTAINING PROTEIN"/>
    <property type="match status" value="1"/>
</dbReference>
<organism evidence="2 3">
    <name type="scientific">Halioglobus japonicus</name>
    <dbReference type="NCBI Taxonomy" id="930805"/>
    <lineage>
        <taxon>Bacteria</taxon>
        <taxon>Pseudomonadati</taxon>
        <taxon>Pseudomonadota</taxon>
        <taxon>Gammaproteobacteria</taxon>
        <taxon>Cellvibrionales</taxon>
        <taxon>Halieaceae</taxon>
        <taxon>Halioglobus</taxon>
    </lineage>
</organism>